<feature type="compositionally biased region" description="Low complexity" evidence="1">
    <location>
        <begin position="187"/>
        <end position="201"/>
    </location>
</feature>
<organism evidence="2 3">
    <name type="scientific">Elsinoe ampelina</name>
    <dbReference type="NCBI Taxonomy" id="302913"/>
    <lineage>
        <taxon>Eukaryota</taxon>
        <taxon>Fungi</taxon>
        <taxon>Dikarya</taxon>
        <taxon>Ascomycota</taxon>
        <taxon>Pezizomycotina</taxon>
        <taxon>Dothideomycetes</taxon>
        <taxon>Dothideomycetidae</taxon>
        <taxon>Myriangiales</taxon>
        <taxon>Elsinoaceae</taxon>
        <taxon>Elsinoe</taxon>
    </lineage>
</organism>
<feature type="region of interest" description="Disordered" evidence="1">
    <location>
        <begin position="146"/>
        <end position="239"/>
    </location>
</feature>
<sequence length="371" mass="41424">MPALQSRPHPAPLSFVQPSMYGSAIPSLLDSQFPIENPGLASSAYSSTCSNYSARSPEAESVSPRTVSSYPSPAYQPHIPWSVAAMNAFHPVQVLPGNPSFFQPTFFSQNTWEPTPAWPSRVSFSDGTDLGRGGSRFYDYDHHSSTLAPSATYPEPKFIQERPGPVDTSSQSAFTDPTLISPPPLRLQPAQAPSSLPSPSSTLDNINVNDLAETSDAAVQKEKDPSPRHRVDNSKLTASERKRRDNLLLKLRGEGKSYREIQAIAGFEEHESTLRGRMRILQRPEHARKRKPVWSTKDIRILEDLVDEEIEKAIREKKFKIRRGKETKSKYFKAPWCLISERLHERGAAYPFGPASCSKKWKELHPDGTTV</sequence>
<proteinExistence type="predicted"/>
<protein>
    <recommendedName>
        <fullName evidence="4">Myb-like domain-containing protein</fullName>
    </recommendedName>
</protein>
<keyword evidence="3" id="KW-1185">Reference proteome</keyword>
<evidence type="ECO:0000313" key="2">
    <source>
        <dbReference type="EMBL" id="KAF2218950.1"/>
    </source>
</evidence>
<evidence type="ECO:0000313" key="3">
    <source>
        <dbReference type="Proteomes" id="UP000799538"/>
    </source>
</evidence>
<evidence type="ECO:0008006" key="4">
    <source>
        <dbReference type="Google" id="ProtNLM"/>
    </source>
</evidence>
<dbReference type="AlphaFoldDB" id="A0A6A6G0F6"/>
<dbReference type="Proteomes" id="UP000799538">
    <property type="component" value="Unassembled WGS sequence"/>
</dbReference>
<gene>
    <name evidence="2" type="ORF">BDZ85DRAFT_285835</name>
</gene>
<feature type="compositionally biased region" description="Basic and acidic residues" evidence="1">
    <location>
        <begin position="219"/>
        <end position="239"/>
    </location>
</feature>
<evidence type="ECO:0000256" key="1">
    <source>
        <dbReference type="SAM" id="MobiDB-lite"/>
    </source>
</evidence>
<accession>A0A6A6G0F6</accession>
<dbReference type="EMBL" id="ML992523">
    <property type="protein sequence ID" value="KAF2218950.1"/>
    <property type="molecule type" value="Genomic_DNA"/>
</dbReference>
<dbReference type="OrthoDB" id="3439209at2759"/>
<reference evidence="3" key="1">
    <citation type="journal article" date="2020" name="Stud. Mycol.">
        <title>101 Dothideomycetes genomes: A test case for predicting lifestyles and emergence of pathogens.</title>
        <authorList>
            <person name="Haridas S."/>
            <person name="Albert R."/>
            <person name="Binder M."/>
            <person name="Bloem J."/>
            <person name="LaButti K."/>
            <person name="Salamov A."/>
            <person name="Andreopoulos B."/>
            <person name="Baker S."/>
            <person name="Barry K."/>
            <person name="Bills G."/>
            <person name="Bluhm B."/>
            <person name="Cannon C."/>
            <person name="Castanera R."/>
            <person name="Culley D."/>
            <person name="Daum C."/>
            <person name="Ezra D."/>
            <person name="Gonzalez J."/>
            <person name="Henrissat B."/>
            <person name="Kuo A."/>
            <person name="Liang C."/>
            <person name="Lipzen A."/>
            <person name="Lutzoni F."/>
            <person name="Magnuson J."/>
            <person name="Mondo S."/>
            <person name="Nolan M."/>
            <person name="Ohm R."/>
            <person name="Pangilinan J."/>
            <person name="Park H.-J."/>
            <person name="Ramirez L."/>
            <person name="Alfaro M."/>
            <person name="Sun H."/>
            <person name="Tritt A."/>
            <person name="Yoshinaga Y."/>
            <person name="Zwiers L.-H."/>
            <person name="Turgeon B."/>
            <person name="Goodwin S."/>
            <person name="Spatafora J."/>
            <person name="Crous P."/>
            <person name="Grigoriev I."/>
        </authorList>
    </citation>
    <scope>NUCLEOTIDE SEQUENCE [LARGE SCALE GENOMIC DNA]</scope>
    <source>
        <strain evidence="3">CECT 20119</strain>
    </source>
</reference>
<name>A0A6A6G0F6_9PEZI</name>